<feature type="domain" description="Glycosyltransferase 2-like" evidence="2">
    <location>
        <begin position="15"/>
        <end position="177"/>
    </location>
</feature>
<proteinExistence type="predicted"/>
<dbReference type="SUPFAM" id="SSF53448">
    <property type="entry name" value="Nucleotide-diphospho-sugar transferases"/>
    <property type="match status" value="1"/>
</dbReference>
<keyword evidence="1" id="KW-1133">Transmembrane helix</keyword>
<dbReference type="InterPro" id="IPR001173">
    <property type="entry name" value="Glyco_trans_2-like"/>
</dbReference>
<feature type="domain" description="Low-salt glycan biosynthesis hexosyltransferase Agl6 C-terminal transmembrane region" evidence="3">
    <location>
        <begin position="295"/>
        <end position="387"/>
    </location>
</feature>
<accession>A0A1L3SLB8</accession>
<dbReference type="KEGG" id="meso:BSQ44_01265"/>
<evidence type="ECO:0000259" key="3">
    <source>
        <dbReference type="Pfam" id="PF26629"/>
    </source>
</evidence>
<feature type="transmembrane region" description="Helical" evidence="1">
    <location>
        <begin position="325"/>
        <end position="344"/>
    </location>
</feature>
<dbReference type="PANTHER" id="PTHR48090">
    <property type="entry name" value="UNDECAPRENYL-PHOSPHATE 4-DEOXY-4-FORMAMIDO-L-ARABINOSE TRANSFERASE-RELATED"/>
    <property type="match status" value="1"/>
</dbReference>
<dbReference type="Proteomes" id="UP000182840">
    <property type="component" value="Chromosome"/>
</dbReference>
<feature type="transmembrane region" description="Helical" evidence="1">
    <location>
        <begin position="364"/>
        <end position="387"/>
    </location>
</feature>
<dbReference type="EMBL" id="CP018171">
    <property type="protein sequence ID" value="APH70161.1"/>
    <property type="molecule type" value="Genomic_DNA"/>
</dbReference>
<dbReference type="Gene3D" id="3.90.550.10">
    <property type="entry name" value="Spore Coat Polysaccharide Biosynthesis Protein SpsA, Chain A"/>
    <property type="match status" value="1"/>
</dbReference>
<evidence type="ECO:0000259" key="2">
    <source>
        <dbReference type="Pfam" id="PF00535"/>
    </source>
</evidence>
<dbReference type="OrthoDB" id="9815923at2"/>
<dbReference type="AlphaFoldDB" id="A0A1L3SLB8"/>
<dbReference type="Pfam" id="PF26629">
    <property type="entry name" value="GT2_TM_C"/>
    <property type="match status" value="1"/>
</dbReference>
<dbReference type="CDD" id="cd04179">
    <property type="entry name" value="DPM_DPG-synthase_like"/>
    <property type="match status" value="1"/>
</dbReference>
<reference evidence="5" key="1">
    <citation type="submission" date="2016-11" db="EMBL/GenBank/DDBJ databases">
        <title>Mesorhizobium oceanicum sp. nov., isolated from deep seawater in South China Sea.</title>
        <authorList>
            <person name="Fu G.-Y."/>
        </authorList>
    </citation>
    <scope>NUCLEOTIDE SEQUENCE [LARGE SCALE GENOMIC DNA]</scope>
    <source>
        <strain evidence="5">B7</strain>
    </source>
</reference>
<name>A0A1L3SLB8_9HYPH</name>
<evidence type="ECO:0000313" key="4">
    <source>
        <dbReference type="EMBL" id="APH70161.1"/>
    </source>
</evidence>
<dbReference type="Pfam" id="PF00535">
    <property type="entry name" value="Glycos_transf_2"/>
    <property type="match status" value="1"/>
</dbReference>
<dbReference type="InterPro" id="IPR058718">
    <property type="entry name" value="Agl6_TM_C"/>
</dbReference>
<feature type="transmembrane region" description="Helical" evidence="1">
    <location>
        <begin position="240"/>
        <end position="264"/>
    </location>
</feature>
<organism evidence="4 5">
    <name type="scientific">Aquibium oceanicum</name>
    <dbReference type="NCBI Taxonomy" id="1670800"/>
    <lineage>
        <taxon>Bacteria</taxon>
        <taxon>Pseudomonadati</taxon>
        <taxon>Pseudomonadota</taxon>
        <taxon>Alphaproteobacteria</taxon>
        <taxon>Hyphomicrobiales</taxon>
        <taxon>Phyllobacteriaceae</taxon>
        <taxon>Aquibium</taxon>
    </lineage>
</organism>
<keyword evidence="1" id="KW-0812">Transmembrane</keyword>
<evidence type="ECO:0000256" key="1">
    <source>
        <dbReference type="SAM" id="Phobius"/>
    </source>
</evidence>
<dbReference type="InterPro" id="IPR029044">
    <property type="entry name" value="Nucleotide-diphossugar_trans"/>
</dbReference>
<gene>
    <name evidence="4" type="ORF">BSQ44_01265</name>
</gene>
<evidence type="ECO:0000313" key="5">
    <source>
        <dbReference type="Proteomes" id="UP000182840"/>
    </source>
</evidence>
<dbReference type="PANTHER" id="PTHR48090:SF7">
    <property type="entry name" value="RFBJ PROTEIN"/>
    <property type="match status" value="1"/>
</dbReference>
<keyword evidence="1" id="KW-0472">Membrane</keyword>
<dbReference type="InterPro" id="IPR050256">
    <property type="entry name" value="Glycosyltransferase_2"/>
</dbReference>
<keyword evidence="5" id="KW-1185">Reference proteome</keyword>
<sequence>MQPDTGPRADALELTVLMPCLNEAETLATCIDKAKAYLSRANIAGEVLIADNGSTDGSIEIAKAHGARVVHVPVRGYGAALRHGIENAHGKFVIMGDSDDSYDFSRLDPFVEKLREGYDFVIGNRFKGGIADGAMPFLHRYLGNPVLSFLGRLFFRSDIGDFHCGLRGFRREAINALGLKAPGMEFASEMVVRASLGKLRIAEVPTTLSPDGRSRPPHLRTWTDGWRHLRYLLLNSPKWLFVYPGAAILAFGALLTIVLLQGPVQVLPGVVLDTHSLIVGCMAMLVGASCLSFGVIARSYSATRGFLPVNPRLARVKAYATLERTLMGAGALALVGLTGLGYAVWQWAAADFGALEYNGMVRMLTVSCTLIALGLQLAFAAFLAALIDIET</sequence>
<feature type="transmembrane region" description="Helical" evidence="1">
    <location>
        <begin position="276"/>
        <end position="297"/>
    </location>
</feature>
<protein>
    <submittedName>
        <fullName evidence="4">Dolichol-P-glucose synthetase</fullName>
    </submittedName>
</protein>
<dbReference type="STRING" id="1670800.BSQ44_01265"/>